<dbReference type="SUPFAM" id="SSF53448">
    <property type="entry name" value="Nucleotide-diphospho-sugar transferases"/>
    <property type="match status" value="1"/>
</dbReference>
<dbReference type="RefSeq" id="WP_180280576.1">
    <property type="nucleotide sequence ID" value="NZ_JABFDB010000001.1"/>
</dbReference>
<organism evidence="1 2">
    <name type="scientific">Azospirillum oleiclasticum</name>
    <dbReference type="NCBI Taxonomy" id="2735135"/>
    <lineage>
        <taxon>Bacteria</taxon>
        <taxon>Pseudomonadati</taxon>
        <taxon>Pseudomonadota</taxon>
        <taxon>Alphaproteobacteria</taxon>
        <taxon>Rhodospirillales</taxon>
        <taxon>Azospirillaceae</taxon>
        <taxon>Azospirillum</taxon>
    </lineage>
</organism>
<gene>
    <name evidence="1" type="ORF">HND93_04050</name>
</gene>
<dbReference type="EMBL" id="JABFDB010000001">
    <property type="protein sequence ID" value="NYZ18873.1"/>
    <property type="molecule type" value="Genomic_DNA"/>
</dbReference>
<dbReference type="Pfam" id="PF09837">
    <property type="entry name" value="DUF2064"/>
    <property type="match status" value="1"/>
</dbReference>
<proteinExistence type="predicted"/>
<dbReference type="NCBIfam" id="TIGR04282">
    <property type="entry name" value="glyco_like_cofC"/>
    <property type="match status" value="1"/>
</dbReference>
<dbReference type="Gene3D" id="3.90.550.10">
    <property type="entry name" value="Spore Coat Polysaccharide Biosynthesis Protein SpsA, Chain A"/>
    <property type="match status" value="1"/>
</dbReference>
<evidence type="ECO:0000313" key="1">
    <source>
        <dbReference type="EMBL" id="NYZ18873.1"/>
    </source>
</evidence>
<dbReference type="InterPro" id="IPR018641">
    <property type="entry name" value="Trfase_1_rSAM/seldom-assoc"/>
</dbReference>
<comment type="caution">
    <text evidence="1">The sequence shown here is derived from an EMBL/GenBank/DDBJ whole genome shotgun (WGS) entry which is preliminary data.</text>
</comment>
<dbReference type="InterPro" id="IPR029044">
    <property type="entry name" value="Nucleotide-diphossugar_trans"/>
</dbReference>
<accession>A0ABX2T6U6</accession>
<dbReference type="PANTHER" id="PTHR36529:SF1">
    <property type="entry name" value="GLYCOSYLTRANSFERASE"/>
    <property type="match status" value="1"/>
</dbReference>
<reference evidence="1 2" key="1">
    <citation type="submission" date="2020-05" db="EMBL/GenBank/DDBJ databases">
        <title>Azospirillum oleiclasticum sp. nov, a nitrogen-fixing and heavy crude oil-emulsifying bacterium isolated from the crude oil of Yumen Oilfield.</title>
        <authorList>
            <person name="Wu D."/>
            <person name="Cai M."/>
            <person name="Zhang X."/>
        </authorList>
    </citation>
    <scope>NUCLEOTIDE SEQUENCE [LARGE SCALE GENOMIC DNA]</scope>
    <source>
        <strain evidence="1 2">ROY-1-1-2</strain>
    </source>
</reference>
<sequence>MRRRHLIVFARQSRLGRGKTRLAAGIGRLEAWRFSRLVLAALLRRLGGDPRWTLTVAVAPDRAAAMRGWPPGAGRRVAQGGGDLGRRMARALAAPPPGPAVLVGSDIPDIRAPHIVAAFRALGRHDAVFGPAGDGGYWLVGVRRLRALPRGMFAGVRWSSPHALADSVASLPRRHAVGLVDTLDDVDDAAGWRRWRAGSR</sequence>
<dbReference type="PANTHER" id="PTHR36529">
    <property type="entry name" value="SLL1095 PROTEIN"/>
    <property type="match status" value="1"/>
</dbReference>
<keyword evidence="2" id="KW-1185">Reference proteome</keyword>
<dbReference type="Proteomes" id="UP000584642">
    <property type="component" value="Unassembled WGS sequence"/>
</dbReference>
<protein>
    <submittedName>
        <fullName evidence="1">DUF2064 domain-containing protein</fullName>
    </submittedName>
</protein>
<name>A0ABX2T6U6_9PROT</name>
<evidence type="ECO:0000313" key="2">
    <source>
        <dbReference type="Proteomes" id="UP000584642"/>
    </source>
</evidence>